<gene>
    <name evidence="2" type="ORF">BTM29_09030</name>
</gene>
<name>A0A1P8Q4A7_9LACO</name>
<keyword evidence="3" id="KW-1185">Reference proteome</keyword>
<dbReference type="Proteomes" id="UP000187499">
    <property type="component" value="Chromosome"/>
</dbReference>
<dbReference type="OrthoDB" id="1908357at2"/>
<sequence length="283" mass="31719">MSKQCVICDKKIKLWESSYQIENGNICNDCMPDVSMALEFSNPPKIMESLKLSKMNSEDIKSKLSYLKENPLKDEEIITDEISEKESDELDEQPDDVFDVNRAASADGLYADFTSKIVMTQLKFAFKTTEKLYYFKDITGYKPIVEGHEVKKHHGIARAATGGILFGGAGAIVGAMTGGKQYDVITKIAITVYLSSGETFGATFLSEEKKPDSWIARGAQQQLDSWCNILDRIISDNQSQPTQQVNNTEASSADEIRKYKELFDDGIISQEEFDKKKSELLNL</sequence>
<dbReference type="RefSeq" id="WP_076616397.1">
    <property type="nucleotide sequence ID" value="NZ_CP019323.1"/>
</dbReference>
<organism evidence="2 3">
    <name type="scientific">Companilactobacillus allii</name>
    <dbReference type="NCBI Taxonomy" id="1847728"/>
    <lineage>
        <taxon>Bacteria</taxon>
        <taxon>Bacillati</taxon>
        <taxon>Bacillota</taxon>
        <taxon>Bacilli</taxon>
        <taxon>Lactobacillales</taxon>
        <taxon>Lactobacillaceae</taxon>
        <taxon>Companilactobacillus</taxon>
    </lineage>
</organism>
<dbReference type="InterPro" id="IPR018649">
    <property type="entry name" value="SHOCT"/>
</dbReference>
<evidence type="ECO:0000313" key="2">
    <source>
        <dbReference type="EMBL" id="APX72684.1"/>
    </source>
</evidence>
<proteinExistence type="predicted"/>
<accession>A0A1P8Q4A7</accession>
<evidence type="ECO:0000313" key="3">
    <source>
        <dbReference type="Proteomes" id="UP000187499"/>
    </source>
</evidence>
<dbReference type="STRING" id="1847728.BTM29_09030"/>
<feature type="domain" description="SHOCT" evidence="1">
    <location>
        <begin position="254"/>
        <end position="281"/>
    </location>
</feature>
<dbReference type="AlphaFoldDB" id="A0A1P8Q4A7"/>
<dbReference type="Pfam" id="PF09851">
    <property type="entry name" value="SHOCT"/>
    <property type="match status" value="1"/>
</dbReference>
<dbReference type="KEGG" id="lalw:BTM29_09030"/>
<evidence type="ECO:0000259" key="1">
    <source>
        <dbReference type="Pfam" id="PF09851"/>
    </source>
</evidence>
<reference evidence="3" key="1">
    <citation type="submission" date="2016-12" db="EMBL/GenBank/DDBJ databases">
        <authorList>
            <person name="Jung M.Y."/>
            <person name="Lee S.H."/>
        </authorList>
    </citation>
    <scope>NUCLEOTIDE SEQUENCE [LARGE SCALE GENOMIC DNA]</scope>
    <source>
        <strain evidence="3">WiKim39</strain>
    </source>
</reference>
<protein>
    <recommendedName>
        <fullName evidence="1">SHOCT domain-containing protein</fullName>
    </recommendedName>
</protein>
<dbReference type="EMBL" id="CP019323">
    <property type="protein sequence ID" value="APX72684.1"/>
    <property type="molecule type" value="Genomic_DNA"/>
</dbReference>